<dbReference type="InterPro" id="IPR043504">
    <property type="entry name" value="Peptidase_S1_PA_chymotrypsin"/>
</dbReference>
<gene>
    <name evidence="3" type="ORF">Ae201684_007923</name>
</gene>
<dbReference type="InterPro" id="IPR013783">
    <property type="entry name" value="Ig-like_fold"/>
</dbReference>
<dbReference type="Gene3D" id="2.40.10.10">
    <property type="entry name" value="Trypsin-like serine proteases"/>
    <property type="match status" value="1"/>
</dbReference>
<evidence type="ECO:0000256" key="1">
    <source>
        <dbReference type="ARBA" id="ARBA00023026"/>
    </source>
</evidence>
<dbReference type="InterPro" id="IPR036116">
    <property type="entry name" value="FN3_sf"/>
</dbReference>
<accession>A0A6G0X6T7</accession>
<evidence type="ECO:0000313" key="4">
    <source>
        <dbReference type="Proteomes" id="UP000481153"/>
    </source>
</evidence>
<dbReference type="Pfam" id="PF13365">
    <property type="entry name" value="Trypsin_2"/>
    <property type="match status" value="1"/>
</dbReference>
<proteinExistence type="predicted"/>
<dbReference type="PROSITE" id="PS50096">
    <property type="entry name" value="IQ"/>
    <property type="match status" value="2"/>
</dbReference>
<dbReference type="VEuPathDB" id="FungiDB:AeMF1_012713"/>
<dbReference type="SUPFAM" id="SSF50494">
    <property type="entry name" value="Trypsin-like serine proteases"/>
    <property type="match status" value="1"/>
</dbReference>
<evidence type="ECO:0000313" key="3">
    <source>
        <dbReference type="EMBL" id="KAF0735603.1"/>
    </source>
</evidence>
<keyword evidence="1" id="KW-0843">Virulence</keyword>
<dbReference type="SUPFAM" id="SSF48371">
    <property type="entry name" value="ARM repeat"/>
    <property type="match status" value="1"/>
</dbReference>
<dbReference type="CDD" id="cd00063">
    <property type="entry name" value="FN3"/>
    <property type="match status" value="1"/>
</dbReference>
<keyword evidence="4" id="KW-1185">Reference proteome</keyword>
<feature type="domain" description="Fibronectin type-III" evidence="2">
    <location>
        <begin position="359"/>
        <end position="461"/>
    </location>
</feature>
<dbReference type="Gene3D" id="1.25.10.10">
    <property type="entry name" value="Leucine-rich Repeat Variant"/>
    <property type="match status" value="1"/>
</dbReference>
<dbReference type="PROSITE" id="PS50853">
    <property type="entry name" value="FN3"/>
    <property type="match status" value="1"/>
</dbReference>
<dbReference type="Gene3D" id="1.20.5.190">
    <property type="match status" value="1"/>
</dbReference>
<comment type="caution">
    <text evidence="3">The sequence shown here is derived from an EMBL/GenBank/DDBJ whole genome shotgun (WGS) entry which is preliminary data.</text>
</comment>
<dbReference type="InterPro" id="IPR009003">
    <property type="entry name" value="Peptidase_S1_PA"/>
</dbReference>
<dbReference type="EMBL" id="VJMJ01000094">
    <property type="protein sequence ID" value="KAF0735603.1"/>
    <property type="molecule type" value="Genomic_DNA"/>
</dbReference>
<evidence type="ECO:0000259" key="2">
    <source>
        <dbReference type="PROSITE" id="PS50853"/>
    </source>
</evidence>
<dbReference type="InterPro" id="IPR003961">
    <property type="entry name" value="FN3_dom"/>
</dbReference>
<dbReference type="SUPFAM" id="SSF49265">
    <property type="entry name" value="Fibronectin type III"/>
    <property type="match status" value="1"/>
</dbReference>
<protein>
    <recommendedName>
        <fullName evidence="2">Fibronectin type-III domain-containing protein</fullName>
    </recommendedName>
</protein>
<dbReference type="InterPro" id="IPR011989">
    <property type="entry name" value="ARM-like"/>
</dbReference>
<organism evidence="3 4">
    <name type="scientific">Aphanomyces euteiches</name>
    <dbReference type="NCBI Taxonomy" id="100861"/>
    <lineage>
        <taxon>Eukaryota</taxon>
        <taxon>Sar</taxon>
        <taxon>Stramenopiles</taxon>
        <taxon>Oomycota</taxon>
        <taxon>Saprolegniomycetes</taxon>
        <taxon>Saprolegniales</taxon>
        <taxon>Verrucalvaceae</taxon>
        <taxon>Aphanomyces</taxon>
    </lineage>
</organism>
<dbReference type="Proteomes" id="UP000481153">
    <property type="component" value="Unassembled WGS sequence"/>
</dbReference>
<dbReference type="Gene3D" id="2.60.40.10">
    <property type="entry name" value="Immunoglobulins"/>
    <property type="match status" value="1"/>
</dbReference>
<reference evidence="3 4" key="1">
    <citation type="submission" date="2019-07" db="EMBL/GenBank/DDBJ databases">
        <title>Genomics analysis of Aphanomyces spp. identifies a new class of oomycete effector associated with host adaptation.</title>
        <authorList>
            <person name="Gaulin E."/>
        </authorList>
    </citation>
    <scope>NUCLEOTIDE SEQUENCE [LARGE SCALE GENOMIC DNA]</scope>
    <source>
        <strain evidence="3 4">ATCC 201684</strain>
    </source>
</reference>
<dbReference type="AlphaFoldDB" id="A0A6G0X6T7"/>
<dbReference type="InterPro" id="IPR016024">
    <property type="entry name" value="ARM-type_fold"/>
</dbReference>
<sequence>MVMEEEQMASKMIQRMVRARLARNQFRRILTEVYSKVYDKKTKQVRYVDNRTGIASETKPILLLLLQCKGQERSDPLLPEDAAIRIQHCVRTRQARLHLKELVRDLYQKHLDPETKEYYYLNTQTKQISHTKPVFLGDEDIPVERFIYRSAACRLSTKANMIGNGVLIQFHNVLCILTDHVTLPDQETARFSRVQFNHRQGSIAFLVRLRSDLFFITSTFASYQCDADPSLDFSICAIDADEFRKAAGDSVEPIQIAFTDRRMACAQDRRHEEIEIVGHPHGKLAQVHRGFVAKCIPNMVKPKRLEYQNEFPSGASGSPIFNFGGRLLGIHHQPTLKDAANQCSLVKPIIEFTKAQIQPPVPLLLSSCLTHDTVNIYWQVPPQYKPWNGLQLEFTLEMCNRTLRGTKGYYDRFRVVYTGPKTTFTVLGLIPATKYSFRCRSVHFMAKGNWCAPMQISTLPAATRAWQVEYCSSITAAVEYMTKSKDPLVHRQSIQWLQARAVEITPSSDTWTSEIEPELMACHTGSIIRQSLEMFRHLDDHAFDCLDVLGHFAQFQTIFRSQMVDVDTFEWLVHHLFPHYSSVPRVIEKAMAFLGYLVKDNGLFDPFSKSVQGIPIVLERIEQYLTVEGVVREACYVLAAACHNFRPSQLQIGVNLGMKVIARVFLAFPYHPQVLYWACLTLGNAACGYEPNQIRGQKYKIVDCIVAMKIKFILKLNALGDAIEKETNILETLAATAIGEEVRNEMDLHELRRQSLIAIQSFMKSENVLGVANYALEYMMNDQQKQIQARTKHLATRLVSIRLSAALIHWQNQTNKVFMGRMLHRVLGGMAAKLLYSALRKWEQSMRELRMEQSTLAYRANKGLILDLRKSKKAERYRLLVQSK</sequence>
<name>A0A6G0X6T7_9STRA</name>